<evidence type="ECO:0000259" key="2">
    <source>
        <dbReference type="Pfam" id="PF20231"/>
    </source>
</evidence>
<dbReference type="AlphaFoldDB" id="A0A177T436"/>
<proteinExistence type="predicted"/>
<organism evidence="3 4">
    <name type="scientific">Tilletia indica</name>
    <dbReference type="NCBI Taxonomy" id="43049"/>
    <lineage>
        <taxon>Eukaryota</taxon>
        <taxon>Fungi</taxon>
        <taxon>Dikarya</taxon>
        <taxon>Basidiomycota</taxon>
        <taxon>Ustilaginomycotina</taxon>
        <taxon>Exobasidiomycetes</taxon>
        <taxon>Tilletiales</taxon>
        <taxon>Tilletiaceae</taxon>
        <taxon>Tilletia</taxon>
    </lineage>
</organism>
<reference evidence="3" key="1">
    <citation type="submission" date="2016-04" db="EMBL/GenBank/DDBJ databases">
        <authorList>
            <person name="Nguyen H.D."/>
            <person name="Samba Siva P."/>
            <person name="Cullis J."/>
            <person name="Levesque C.A."/>
            <person name="Hambleton S."/>
        </authorList>
    </citation>
    <scope>NUCLEOTIDE SEQUENCE</scope>
    <source>
        <strain evidence="3">DAOMC 236416</strain>
    </source>
</reference>
<dbReference type="Proteomes" id="UP000077521">
    <property type="component" value="Unassembled WGS sequence"/>
</dbReference>
<reference evidence="3" key="2">
    <citation type="journal article" date="2019" name="IMA Fungus">
        <title>Genome sequencing and comparison of five Tilletia species to identify candidate genes for the detection of regulated species infecting wheat.</title>
        <authorList>
            <person name="Nguyen H.D.T."/>
            <person name="Sultana T."/>
            <person name="Kesanakurti P."/>
            <person name="Hambleton S."/>
        </authorList>
    </citation>
    <scope>NUCLEOTIDE SEQUENCE</scope>
    <source>
        <strain evidence="3">DAOMC 236416</strain>
    </source>
</reference>
<feature type="compositionally biased region" description="Basic and acidic residues" evidence="1">
    <location>
        <begin position="271"/>
        <end position="284"/>
    </location>
</feature>
<dbReference type="InterPro" id="IPR046496">
    <property type="entry name" value="DUF6589"/>
</dbReference>
<dbReference type="Pfam" id="PF20231">
    <property type="entry name" value="DUF6589"/>
    <property type="match status" value="1"/>
</dbReference>
<feature type="compositionally biased region" description="Acidic residues" evidence="1">
    <location>
        <begin position="58"/>
        <end position="76"/>
    </location>
</feature>
<feature type="region of interest" description="Disordered" evidence="1">
    <location>
        <begin position="693"/>
        <end position="740"/>
    </location>
</feature>
<keyword evidence="4" id="KW-1185">Reference proteome</keyword>
<accession>A0A177T436</accession>
<feature type="compositionally biased region" description="Acidic residues" evidence="1">
    <location>
        <begin position="258"/>
        <end position="270"/>
    </location>
</feature>
<feature type="region of interest" description="Disordered" evidence="1">
    <location>
        <begin position="1024"/>
        <end position="1055"/>
    </location>
</feature>
<evidence type="ECO:0000313" key="3">
    <source>
        <dbReference type="EMBL" id="KAE8241163.1"/>
    </source>
</evidence>
<dbReference type="EMBL" id="LWDF02000960">
    <property type="protein sequence ID" value="KAE8241163.1"/>
    <property type="molecule type" value="Genomic_DNA"/>
</dbReference>
<feature type="region of interest" description="Disordered" evidence="1">
    <location>
        <begin position="233"/>
        <end position="300"/>
    </location>
</feature>
<evidence type="ECO:0000256" key="1">
    <source>
        <dbReference type="SAM" id="MobiDB-lite"/>
    </source>
</evidence>
<name>A0A177T436_9BASI</name>
<sequence>MSQDNSTSLRVRLRRPRSPNLAAIESQGAKIWYPESSSHASSMGEGSVSGASSSDWSGMDEDTSDDDSDEEMDETPGDLSSRRRLRNGEIKAFFRYLDDRNISCCTLLRSLFDVGASRYSSGTRKLLQVHVKPFFKTHSAYDFVSRSAGARKVALQAVVDEVKREGQRAAKMPEIRRPSSMGRAEDIRTYRFADAMDDITRTMPFTKAVVTAIASSDDSPEEERSSTAFNAVAQASSDLPASTQQDSEEEGHTTPEDQMLEAWEDEESLEEESHQHGKHDDQPERSTIPQGRTVRPGKRSPNVIAAAATLSLLFGRNQRNSRFALSLGLFLFASRTPRRVIEVLSRLGLCVSYMTVLRVVKDLAKKAQMQARSVMLDNTKIHVFGYDNINWQQKVNNKGIGHTTSMQAATHGTIHEVDPSTQLQQGPKHPVCHPQVFKDLLGEDMPPPTAAKTSLIPSNVPDLWPTLRRQRDEMRKQALPAQLQPADVLLGEEDDEHITQAILSHVRTAFLERYTSIDFDAKDEPIPRPPQVWPQVQGKTKVIPLPVLDVDEGTTKGNLEVFKQYFRFHLSLPDSFWKENVLFTTADAYSVEKLKHGQKTRRLDRSTQEFDRFSAQQPLAAPWHLMYAYMRCLFTTYGGPKENASFISFRHLSERNGFRHLLSVPHNFHDGNRFLHFWFSAASVSIVAAALRKDRQPPTEEGEQEDRTEQAQRAKNLRPEEAIRPSKGLQDTDRPNDEFDDVDYKTFMRITEEVVREMLASGSAEILDDHEHRDDFALQSGLMLLDIALFIELQHSIKNGDPGRMMFVMKQLVPRFQAAGQHNYVAELLDILVTIRYGLPPPLRAVMLASFMANPKGKAKTFTPIDHIQENFVFELKHSWPVGGTTKSLQYKSVIGSLLEVFSNLKMGYWKDLGISGQNQDHSDKKRNATIDSLRVDFDRYAVFQWDEGGRKCDTFETLRGDAVKEKKDRLRRQGKPIGKVRQVKNTACDIFKTGMLMLEGKTMSTGTFQRWVRRRAAAMNKNGAVSVVGEDQQQGDNPDEDDDEAMDLGPRGRMVLSGNIDEFEELRDDNGV</sequence>
<feature type="compositionally biased region" description="Acidic residues" evidence="1">
    <location>
        <begin position="1038"/>
        <end position="1047"/>
    </location>
</feature>
<evidence type="ECO:0000313" key="4">
    <source>
        <dbReference type="Proteomes" id="UP000077521"/>
    </source>
</evidence>
<feature type="compositionally biased region" description="Basic and acidic residues" evidence="1">
    <location>
        <begin position="705"/>
        <end position="740"/>
    </location>
</feature>
<feature type="domain" description="DUF6589" evidence="2">
    <location>
        <begin position="483"/>
        <end position="922"/>
    </location>
</feature>
<gene>
    <name evidence="3" type="ORF">A4X13_0g7535</name>
</gene>
<protein>
    <recommendedName>
        <fullName evidence="2">DUF6589 domain-containing protein</fullName>
    </recommendedName>
</protein>
<comment type="caution">
    <text evidence="3">The sequence shown here is derived from an EMBL/GenBank/DDBJ whole genome shotgun (WGS) entry which is preliminary data.</text>
</comment>
<feature type="compositionally biased region" description="Low complexity" evidence="1">
    <location>
        <begin position="35"/>
        <end position="57"/>
    </location>
</feature>
<feature type="region of interest" description="Disordered" evidence="1">
    <location>
        <begin position="1"/>
        <end position="82"/>
    </location>
</feature>
<feature type="compositionally biased region" description="Polar residues" evidence="1">
    <location>
        <begin position="233"/>
        <end position="245"/>
    </location>
</feature>